<evidence type="ECO:0000313" key="7">
    <source>
        <dbReference type="EMBL" id="CEL52751.1"/>
    </source>
</evidence>
<dbReference type="OrthoDB" id="338531at2759"/>
<feature type="region of interest" description="Disordered" evidence="5">
    <location>
        <begin position="604"/>
        <end position="633"/>
    </location>
</feature>
<dbReference type="EMBL" id="LN679200">
    <property type="protein sequence ID" value="CEL52751.1"/>
    <property type="molecule type" value="Genomic_DNA"/>
</dbReference>
<accession>A0A0B7F3V9</accession>
<evidence type="ECO:0000256" key="5">
    <source>
        <dbReference type="SAM" id="MobiDB-lite"/>
    </source>
</evidence>
<dbReference type="InterPro" id="IPR003150">
    <property type="entry name" value="DNA-bd_RFX"/>
</dbReference>
<feature type="region of interest" description="Disordered" evidence="5">
    <location>
        <begin position="355"/>
        <end position="376"/>
    </location>
</feature>
<keyword evidence="1" id="KW-0156">Chromatin regulator</keyword>
<dbReference type="PANTHER" id="PTHR22970">
    <property type="entry name" value="AT-RICH INTERACTIVE DOMAIN-CONTAINING PROTEIN 2"/>
    <property type="match status" value="1"/>
</dbReference>
<organism evidence="7 8">
    <name type="scientific">Thanatephorus cucumeris (strain AG1-IB / isolate 7/3/14)</name>
    <name type="common">Lettuce bottom rot fungus</name>
    <name type="synonym">Rhizoctonia solani</name>
    <dbReference type="NCBI Taxonomy" id="1108050"/>
    <lineage>
        <taxon>Eukaryota</taxon>
        <taxon>Fungi</taxon>
        <taxon>Dikarya</taxon>
        <taxon>Basidiomycota</taxon>
        <taxon>Agaricomycotina</taxon>
        <taxon>Agaricomycetes</taxon>
        <taxon>Cantharellales</taxon>
        <taxon>Ceratobasidiaceae</taxon>
        <taxon>Rhizoctonia</taxon>
        <taxon>Rhizoctonia solani AG-1</taxon>
    </lineage>
</organism>
<feature type="domain" description="RFX-type winged-helix" evidence="6">
    <location>
        <begin position="397"/>
        <end position="473"/>
    </location>
</feature>
<gene>
    <name evidence="7" type="ORF">RSOLAG1IB_11095</name>
</gene>
<sequence length="676" mass="74751">MTLGPNTDRLIILSDITSYGIVTFPSAFVLNMSTPQLARTQASYNYAKQASYPAHRGTPTAGATRVVKPVDGSESWYLENDVSNRMVLSMRSGVIGEVGWALTRLGNLAHLWGNRYSLQNMPGSVDALFALADWYIDNTTSSPNMDMFSTDKETWTRRAHALEALLILRNSALEESNMRPILQHSYTLTFISNALSELRPVESHAEFIVYTLDILQALGPHLALPPPNEETVKRQSLRRKKKRKQEKPEVPVTRIAEIAATSDDRALIVSALSALTALFSVPGNTPHIELCSQALDAALRYLPLTQDKPLLTTSLDYLFTHLSYAPASKAFLMSPQMPETVKLLVAVLRLEQREEVRSQPLPPTSAPANPPPPTHKDYQLSLEELQKLIPIPEPGRSIQWMQTVFVAAPEEEQTQVTLWSLYRDTFTPYTHQYLPLNASDVIRNVTIAFPSAQPMVFPGPPQRFVIRGIGRRQQPVQDRFKCHWNRGTCTTEIFKSPAELHRHIEEHLNAAGVVPPAQCLWATCAHTDEPARLGTHVLTHVPASQSSEPIPHASSQLNSIAYHVAAAHSPETTSFLLTALLVLRLIWRAAIPATLHAGASVPKADEDHFGFPAPPGLLDRGTEEDEMGGEALEGEKRGIQAFKTVVERLQGVKMADEVLMSWITEMVESVGGNGVA</sequence>
<evidence type="ECO:0000256" key="4">
    <source>
        <dbReference type="ARBA" id="ARBA00023242"/>
    </source>
</evidence>
<feature type="compositionally biased region" description="Basic residues" evidence="5">
    <location>
        <begin position="235"/>
        <end position="245"/>
    </location>
</feature>
<dbReference type="GO" id="GO:0006355">
    <property type="term" value="P:regulation of DNA-templated transcription"/>
    <property type="evidence" value="ECO:0007669"/>
    <property type="project" value="InterPro"/>
</dbReference>
<dbReference type="Proteomes" id="UP000059188">
    <property type="component" value="Unassembled WGS sequence"/>
</dbReference>
<dbReference type="GO" id="GO:0006325">
    <property type="term" value="P:chromatin organization"/>
    <property type="evidence" value="ECO:0007669"/>
    <property type="project" value="UniProtKB-KW"/>
</dbReference>
<evidence type="ECO:0000256" key="3">
    <source>
        <dbReference type="ARBA" id="ARBA00023163"/>
    </source>
</evidence>
<keyword evidence="3" id="KW-0804">Transcription</keyword>
<dbReference type="GO" id="GO:0003677">
    <property type="term" value="F:DNA binding"/>
    <property type="evidence" value="ECO:0007669"/>
    <property type="project" value="InterPro"/>
</dbReference>
<evidence type="ECO:0000313" key="8">
    <source>
        <dbReference type="Proteomes" id="UP000059188"/>
    </source>
</evidence>
<evidence type="ECO:0000259" key="6">
    <source>
        <dbReference type="PROSITE" id="PS51526"/>
    </source>
</evidence>
<reference evidence="7 8" key="1">
    <citation type="submission" date="2014-11" db="EMBL/GenBank/DDBJ databases">
        <authorList>
            <person name="Wibberg Daniel"/>
        </authorList>
    </citation>
    <scope>NUCLEOTIDE SEQUENCE [LARGE SCALE GENOMIC DNA]</scope>
    <source>
        <strain evidence="7">Rhizoctonia solani AG1-IB 7/3/14</strain>
    </source>
</reference>
<dbReference type="PROSITE" id="PS51526">
    <property type="entry name" value="RFX_DBD"/>
    <property type="match status" value="1"/>
</dbReference>
<dbReference type="AlphaFoldDB" id="A0A0B7F3V9"/>
<proteinExistence type="predicted"/>
<evidence type="ECO:0000256" key="1">
    <source>
        <dbReference type="ARBA" id="ARBA00022853"/>
    </source>
</evidence>
<keyword evidence="4" id="KW-0539">Nucleus</keyword>
<dbReference type="GO" id="GO:0016586">
    <property type="term" value="C:RSC-type complex"/>
    <property type="evidence" value="ECO:0007669"/>
    <property type="project" value="TreeGrafter"/>
</dbReference>
<dbReference type="PANTHER" id="PTHR22970:SF14">
    <property type="entry name" value="AT-RICH INTERACTIVE DOMAIN-CONTAINING PROTEIN 2"/>
    <property type="match status" value="1"/>
</dbReference>
<dbReference type="InterPro" id="IPR052406">
    <property type="entry name" value="Chromatin_Remodeling_Comp"/>
</dbReference>
<feature type="compositionally biased region" description="Pro residues" evidence="5">
    <location>
        <begin position="360"/>
        <end position="373"/>
    </location>
</feature>
<feature type="region of interest" description="Disordered" evidence="5">
    <location>
        <begin position="225"/>
        <end position="248"/>
    </location>
</feature>
<protein>
    <submittedName>
        <fullName evidence="7">Chromatin structure-remodeling complex subunit rsc9</fullName>
    </submittedName>
</protein>
<dbReference type="STRING" id="1108050.A0A0B7F3V9"/>
<name>A0A0B7F3V9_THACB</name>
<keyword evidence="8" id="KW-1185">Reference proteome</keyword>
<keyword evidence="2" id="KW-0805">Transcription regulation</keyword>
<evidence type="ECO:0000256" key="2">
    <source>
        <dbReference type="ARBA" id="ARBA00023015"/>
    </source>
</evidence>